<dbReference type="AlphaFoldDB" id="A0A0F9GY87"/>
<organism evidence="2">
    <name type="scientific">marine sediment metagenome</name>
    <dbReference type="NCBI Taxonomy" id="412755"/>
    <lineage>
        <taxon>unclassified sequences</taxon>
        <taxon>metagenomes</taxon>
        <taxon>ecological metagenomes</taxon>
    </lineage>
</organism>
<feature type="transmembrane region" description="Helical" evidence="1">
    <location>
        <begin position="44"/>
        <end position="62"/>
    </location>
</feature>
<keyword evidence="1" id="KW-0472">Membrane</keyword>
<feature type="transmembrane region" description="Helical" evidence="1">
    <location>
        <begin position="20"/>
        <end position="38"/>
    </location>
</feature>
<comment type="caution">
    <text evidence="2">The sequence shown here is derived from an EMBL/GenBank/DDBJ whole genome shotgun (WGS) entry which is preliminary data.</text>
</comment>
<name>A0A0F9GY87_9ZZZZ</name>
<proteinExistence type="predicted"/>
<evidence type="ECO:0000256" key="1">
    <source>
        <dbReference type="SAM" id="Phobius"/>
    </source>
</evidence>
<accession>A0A0F9GY87</accession>
<gene>
    <name evidence="2" type="ORF">LCGC14_1852130</name>
</gene>
<dbReference type="EMBL" id="LAZR01018617">
    <property type="protein sequence ID" value="KKL95681.1"/>
    <property type="molecule type" value="Genomic_DNA"/>
</dbReference>
<sequence>MSKLQTDEKRDLQYKANRELIWGIGLLLMGNQVAFSVGETWITTMLGILGVISLGMSLYYNWKIDR</sequence>
<evidence type="ECO:0000313" key="2">
    <source>
        <dbReference type="EMBL" id="KKL95681.1"/>
    </source>
</evidence>
<keyword evidence="1" id="KW-1133">Transmembrane helix</keyword>
<protein>
    <submittedName>
        <fullName evidence="2">Uncharacterized protein</fullName>
    </submittedName>
</protein>
<keyword evidence="1" id="KW-0812">Transmembrane</keyword>
<reference evidence="2" key="1">
    <citation type="journal article" date="2015" name="Nature">
        <title>Complex archaea that bridge the gap between prokaryotes and eukaryotes.</title>
        <authorList>
            <person name="Spang A."/>
            <person name="Saw J.H."/>
            <person name="Jorgensen S.L."/>
            <person name="Zaremba-Niedzwiedzka K."/>
            <person name="Martijn J."/>
            <person name="Lind A.E."/>
            <person name="van Eijk R."/>
            <person name="Schleper C."/>
            <person name="Guy L."/>
            <person name="Ettema T.J."/>
        </authorList>
    </citation>
    <scope>NUCLEOTIDE SEQUENCE</scope>
</reference>